<keyword evidence="1" id="KW-0812">Transmembrane</keyword>
<accession>A0ABT2EP57</accession>
<dbReference type="PANTHER" id="PTHR16214">
    <property type="entry name" value="TRANSMEMBRANE PROTEIN 260"/>
    <property type="match status" value="1"/>
</dbReference>
<evidence type="ECO:0008006" key="4">
    <source>
        <dbReference type="Google" id="ProtNLM"/>
    </source>
</evidence>
<sequence>MTQRRKDRWRLWGGLIASFAVPFALYLPTVYPTYCFFSDSGDFVTAGELLMLVHPTGYPWFCMLGKLFSTLLPVGEVVWRYGLLTMIFVPLTSAVTFLLMMELTDNAPISVATSWAIAFGSTLWYSSVAAEVYSSNLFLTMLTLYALVKFWRTGDKRWFYTAGLTVGFGAAHHLTLPLMVIGGLVGLAVAWRWLPRKPSLQDWLVAFLLACLPLTYYAYLPIRAPKPYGYRLWQLTGDDPSKSLRDFVKYVLGLRFRYMMGVTPMSQYPQRFVEWLRQGSYEYALLFSLGLFFGWLLARCYPAFWLVTLGMWLAHLVFYLGYGVPDIIYFYIPAWAITVLWGGLVAFRLWGWARQFHGLLAVVITAFVFVSAEISIANAAPMVWHTDKFRGRRYLEAVLRDTPKDAALVVSIDDVLFHLWAIQAIENKRTDVLVVSVYQWQPVLLLMRRVATATADVYRFFNPYPWHIKPLTPWVAEFSQLPPVEVVDKCNAHDSDEPIVHESRLIMPPDGVHIGTLLVAEVKMCVDGDDAANWGYLWLIRRQGAPIADWNGPNSQSWAWWWFYQPLLPISERGQFLFRLKVGLPFVSNTIPGYYEVWGMPYPRTSHLPSSASQAAQLFSQAKFIGLVEGWGR</sequence>
<dbReference type="EMBL" id="JANUCP010000003">
    <property type="protein sequence ID" value="MCS3919479.1"/>
    <property type="molecule type" value="Genomic_DNA"/>
</dbReference>
<feature type="transmembrane region" description="Helical" evidence="1">
    <location>
        <begin position="356"/>
        <end position="384"/>
    </location>
</feature>
<name>A0ABT2EP57_9BACT</name>
<feature type="transmembrane region" description="Helical" evidence="1">
    <location>
        <begin position="329"/>
        <end position="350"/>
    </location>
</feature>
<protein>
    <recommendedName>
        <fullName evidence="4">DUF2723 domain-containing protein</fullName>
    </recommendedName>
</protein>
<dbReference type="Proteomes" id="UP001204798">
    <property type="component" value="Unassembled WGS sequence"/>
</dbReference>
<reference evidence="2 3" key="1">
    <citation type="submission" date="2022-08" db="EMBL/GenBank/DDBJ databases">
        <title>Bacterial and archaeal communities from various locations to study Microbial Dark Matter (Phase II).</title>
        <authorList>
            <person name="Stepanauskas R."/>
        </authorList>
    </citation>
    <scope>NUCLEOTIDE SEQUENCE [LARGE SCALE GENOMIC DNA]</scope>
    <source>
        <strain evidence="2 3">PD1</strain>
    </source>
</reference>
<feature type="transmembrane region" description="Helical" evidence="1">
    <location>
        <begin position="132"/>
        <end position="151"/>
    </location>
</feature>
<feature type="transmembrane region" description="Helical" evidence="1">
    <location>
        <begin position="78"/>
        <end position="100"/>
    </location>
</feature>
<dbReference type="InterPro" id="IPR021280">
    <property type="entry name" value="TMEM260-like"/>
</dbReference>
<organism evidence="2 3">
    <name type="scientific">Candidatus Fervidibacter sacchari</name>
    <dbReference type="NCBI Taxonomy" id="1448929"/>
    <lineage>
        <taxon>Bacteria</taxon>
        <taxon>Candidatus Fervidibacterota</taxon>
        <taxon>Candidatus Fervidibacter</taxon>
    </lineage>
</organism>
<feature type="transmembrane region" description="Helical" evidence="1">
    <location>
        <begin position="158"/>
        <end position="191"/>
    </location>
</feature>
<evidence type="ECO:0000256" key="1">
    <source>
        <dbReference type="SAM" id="Phobius"/>
    </source>
</evidence>
<feature type="transmembrane region" description="Helical" evidence="1">
    <location>
        <begin position="12"/>
        <end position="31"/>
    </location>
</feature>
<feature type="transmembrane region" description="Helical" evidence="1">
    <location>
        <begin position="280"/>
        <end position="298"/>
    </location>
</feature>
<proteinExistence type="predicted"/>
<dbReference type="Pfam" id="PF11028">
    <property type="entry name" value="TMEM260-like"/>
    <property type="match status" value="1"/>
</dbReference>
<gene>
    <name evidence="2" type="ORF">M2350_001892</name>
</gene>
<keyword evidence="3" id="KW-1185">Reference proteome</keyword>
<keyword evidence="1" id="KW-1133">Transmembrane helix</keyword>
<evidence type="ECO:0000313" key="2">
    <source>
        <dbReference type="EMBL" id="MCS3919479.1"/>
    </source>
</evidence>
<dbReference type="PANTHER" id="PTHR16214:SF3">
    <property type="entry name" value="TRANSMEMBRANE PROTEIN 260"/>
    <property type="match status" value="1"/>
</dbReference>
<dbReference type="RefSeq" id="WP_259095928.1">
    <property type="nucleotide sequence ID" value="NZ_CP130454.1"/>
</dbReference>
<evidence type="ECO:0000313" key="3">
    <source>
        <dbReference type="Proteomes" id="UP001204798"/>
    </source>
</evidence>
<keyword evidence="1" id="KW-0472">Membrane</keyword>
<dbReference type="InterPro" id="IPR052724">
    <property type="entry name" value="GT117_domain-containing"/>
</dbReference>
<comment type="caution">
    <text evidence="2">The sequence shown here is derived from an EMBL/GenBank/DDBJ whole genome shotgun (WGS) entry which is preliminary data.</text>
</comment>
<feature type="transmembrane region" description="Helical" evidence="1">
    <location>
        <begin position="304"/>
        <end position="322"/>
    </location>
</feature>
<feature type="transmembrane region" description="Helical" evidence="1">
    <location>
        <begin position="203"/>
        <end position="222"/>
    </location>
</feature>
<feature type="transmembrane region" description="Helical" evidence="1">
    <location>
        <begin position="107"/>
        <end position="126"/>
    </location>
</feature>